<evidence type="ECO:0000313" key="1">
    <source>
        <dbReference type="EMBL" id="RVT95139.1"/>
    </source>
</evidence>
<dbReference type="Proteomes" id="UP000282971">
    <property type="component" value="Unassembled WGS sequence"/>
</dbReference>
<dbReference type="AlphaFoldDB" id="A0A437MBX4"/>
<proteinExistence type="predicted"/>
<name>A0A437MBX4_9SPHN</name>
<sequence length="92" mass="9519">MATPWRRRRLCTLVVGHESSTVALRSVSGSGAQIDTTIVPATGMVVELQHPDAGAIKGRVSAIDADGIRIDFDGGEAAVAFALNAIIADMTA</sequence>
<dbReference type="EMBL" id="SACN01000001">
    <property type="protein sequence ID" value="RVT95139.1"/>
    <property type="molecule type" value="Genomic_DNA"/>
</dbReference>
<comment type="caution">
    <text evidence="1">The sequence shown here is derived from an EMBL/GenBank/DDBJ whole genome shotgun (WGS) entry which is preliminary data.</text>
</comment>
<evidence type="ECO:0000313" key="2">
    <source>
        <dbReference type="Proteomes" id="UP000282971"/>
    </source>
</evidence>
<dbReference type="OrthoDB" id="7595450at2"/>
<organism evidence="1 2">
    <name type="scientific">Sphingomonas crocodyli</name>
    <dbReference type="NCBI Taxonomy" id="1979270"/>
    <lineage>
        <taxon>Bacteria</taxon>
        <taxon>Pseudomonadati</taxon>
        <taxon>Pseudomonadota</taxon>
        <taxon>Alphaproteobacteria</taxon>
        <taxon>Sphingomonadales</taxon>
        <taxon>Sphingomonadaceae</taxon>
        <taxon>Sphingomonas</taxon>
    </lineage>
</organism>
<evidence type="ECO:0008006" key="3">
    <source>
        <dbReference type="Google" id="ProtNLM"/>
    </source>
</evidence>
<keyword evidence="2" id="KW-1185">Reference proteome</keyword>
<accession>A0A437MBX4</accession>
<gene>
    <name evidence="1" type="ORF">EOD43_10510</name>
</gene>
<protein>
    <recommendedName>
        <fullName evidence="3">PilZ domain-containing protein</fullName>
    </recommendedName>
</protein>
<reference evidence="1 2" key="1">
    <citation type="submission" date="2019-01" db="EMBL/GenBank/DDBJ databases">
        <authorList>
            <person name="Chen W.-M."/>
        </authorList>
    </citation>
    <scope>NUCLEOTIDE SEQUENCE [LARGE SCALE GENOMIC DNA]</scope>
    <source>
        <strain evidence="1 2">CCP-7</strain>
    </source>
</reference>